<dbReference type="Pfam" id="PF08448">
    <property type="entry name" value="PAS_4"/>
    <property type="match status" value="1"/>
</dbReference>
<dbReference type="eggNOG" id="COG2202">
    <property type="taxonomic scope" value="Bacteria"/>
</dbReference>
<dbReference type="PROSITE" id="PS50112">
    <property type="entry name" value="PAS"/>
    <property type="match status" value="1"/>
</dbReference>
<dbReference type="eggNOG" id="COG2205">
    <property type="taxonomic scope" value="Bacteria"/>
</dbReference>
<dbReference type="KEGG" id="ttr:Tter_2371"/>
<dbReference type="EC" id="2.7.13.3" evidence="2"/>
<dbReference type="PANTHER" id="PTHR43304">
    <property type="entry name" value="PHYTOCHROME-LIKE PROTEIN CPH1"/>
    <property type="match status" value="1"/>
</dbReference>
<evidence type="ECO:0000256" key="1">
    <source>
        <dbReference type="ARBA" id="ARBA00000085"/>
    </source>
</evidence>
<dbReference type="InterPro" id="IPR013655">
    <property type="entry name" value="PAS_fold_3"/>
</dbReference>
<evidence type="ECO:0000259" key="8">
    <source>
        <dbReference type="PROSITE" id="PS50109"/>
    </source>
</evidence>
<dbReference type="SMART" id="SM00388">
    <property type="entry name" value="HisKA"/>
    <property type="match status" value="1"/>
</dbReference>
<dbReference type="NCBIfam" id="TIGR00229">
    <property type="entry name" value="sensory_box"/>
    <property type="match status" value="2"/>
</dbReference>
<dbReference type="Pfam" id="PF00989">
    <property type="entry name" value="PAS"/>
    <property type="match status" value="1"/>
</dbReference>
<evidence type="ECO:0000313" key="11">
    <source>
        <dbReference type="EMBL" id="ACZ43268.1"/>
    </source>
</evidence>
<dbReference type="SMART" id="SM00065">
    <property type="entry name" value="GAF"/>
    <property type="match status" value="3"/>
</dbReference>
<protein>
    <recommendedName>
        <fullName evidence="2">histidine kinase</fullName>
        <ecNumber evidence="2">2.7.13.3</ecNumber>
    </recommendedName>
</protein>
<dbReference type="Pfam" id="PF00512">
    <property type="entry name" value="HisKA"/>
    <property type="match status" value="1"/>
</dbReference>
<dbReference type="InterPro" id="IPR029016">
    <property type="entry name" value="GAF-like_dom_sf"/>
</dbReference>
<dbReference type="eggNOG" id="COG2203">
    <property type="taxonomic scope" value="Bacteria"/>
</dbReference>
<keyword evidence="5 11" id="KW-0418">Kinase</keyword>
<keyword evidence="6" id="KW-0902">Two-component regulatory system</keyword>
<dbReference type="RefSeq" id="WP_012876299.1">
    <property type="nucleotide sequence ID" value="NC_013526.1"/>
</dbReference>
<dbReference type="GO" id="GO:0006355">
    <property type="term" value="P:regulation of DNA-templated transcription"/>
    <property type="evidence" value="ECO:0007669"/>
    <property type="project" value="InterPro"/>
</dbReference>
<dbReference type="SMART" id="SM00091">
    <property type="entry name" value="PAS"/>
    <property type="match status" value="3"/>
</dbReference>
<dbReference type="InterPro" id="IPR013767">
    <property type="entry name" value="PAS_fold"/>
</dbReference>
<dbReference type="FunFam" id="3.30.565.10:FF:000006">
    <property type="entry name" value="Sensor histidine kinase WalK"/>
    <property type="match status" value="1"/>
</dbReference>
<keyword evidence="12" id="KW-1185">Reference proteome</keyword>
<dbReference type="InterPro" id="IPR036097">
    <property type="entry name" value="HisK_dim/P_sf"/>
</dbReference>
<feature type="coiled-coil region" evidence="7">
    <location>
        <begin position="154"/>
        <end position="181"/>
    </location>
</feature>
<dbReference type="STRING" id="525904.Tter_2371"/>
<keyword evidence="3" id="KW-0597">Phosphoprotein</keyword>
<dbReference type="PROSITE" id="PS50109">
    <property type="entry name" value="HIS_KIN"/>
    <property type="match status" value="1"/>
</dbReference>
<dbReference type="PRINTS" id="PR00344">
    <property type="entry name" value="BCTRLSENSOR"/>
</dbReference>
<evidence type="ECO:0000256" key="4">
    <source>
        <dbReference type="ARBA" id="ARBA00022679"/>
    </source>
</evidence>
<dbReference type="Gene3D" id="3.30.450.20">
    <property type="entry name" value="PAS domain"/>
    <property type="match status" value="3"/>
</dbReference>
<evidence type="ECO:0000313" key="12">
    <source>
        <dbReference type="Proteomes" id="UP000000323"/>
    </source>
</evidence>
<dbReference type="SMART" id="SM00387">
    <property type="entry name" value="HATPase_c"/>
    <property type="match status" value="1"/>
</dbReference>
<dbReference type="SUPFAM" id="SSF55785">
    <property type="entry name" value="PYP-like sensor domain (PAS domain)"/>
    <property type="match status" value="3"/>
</dbReference>
<dbReference type="Proteomes" id="UP000000323">
    <property type="component" value="Chromosome 2"/>
</dbReference>
<dbReference type="InterPro" id="IPR003594">
    <property type="entry name" value="HATPase_dom"/>
</dbReference>
<feature type="domain" description="Histidine kinase" evidence="8">
    <location>
        <begin position="945"/>
        <end position="1169"/>
    </location>
</feature>
<gene>
    <name evidence="11" type="ordered locus">Tter_2371</name>
</gene>
<dbReference type="PROSITE" id="PS50113">
    <property type="entry name" value="PAC"/>
    <property type="match status" value="2"/>
</dbReference>
<dbReference type="PANTHER" id="PTHR43304:SF1">
    <property type="entry name" value="PAC DOMAIN-CONTAINING PROTEIN"/>
    <property type="match status" value="1"/>
</dbReference>
<keyword evidence="4 11" id="KW-0808">Transferase</keyword>
<dbReference type="InterPro" id="IPR052162">
    <property type="entry name" value="Sensor_kinase/Photoreceptor"/>
</dbReference>
<dbReference type="CDD" id="cd00075">
    <property type="entry name" value="HATPase"/>
    <property type="match status" value="1"/>
</dbReference>
<feature type="domain" description="PAC" evidence="10">
    <location>
        <begin position="538"/>
        <end position="590"/>
    </location>
</feature>
<dbReference type="OrthoDB" id="9813151at2"/>
<dbReference type="CDD" id="cd00130">
    <property type="entry name" value="PAS"/>
    <property type="match status" value="3"/>
</dbReference>
<dbReference type="InterPro" id="IPR003018">
    <property type="entry name" value="GAF"/>
</dbReference>
<dbReference type="HOGENOM" id="CLU_000445_114_18_0"/>
<dbReference type="InterPro" id="IPR004358">
    <property type="entry name" value="Sig_transdc_His_kin-like_C"/>
</dbReference>
<feature type="domain" description="PAS" evidence="9">
    <location>
        <begin position="171"/>
        <end position="246"/>
    </location>
</feature>
<dbReference type="SUPFAM" id="SSF47384">
    <property type="entry name" value="Homodimeric domain of signal transducing histidine kinase"/>
    <property type="match status" value="1"/>
</dbReference>
<dbReference type="CDD" id="cd00082">
    <property type="entry name" value="HisKA"/>
    <property type="match status" value="1"/>
</dbReference>
<evidence type="ECO:0000256" key="5">
    <source>
        <dbReference type="ARBA" id="ARBA00022777"/>
    </source>
</evidence>
<dbReference type="InterPro" id="IPR003661">
    <property type="entry name" value="HisK_dim/P_dom"/>
</dbReference>
<evidence type="ECO:0000256" key="7">
    <source>
        <dbReference type="SAM" id="Coils"/>
    </source>
</evidence>
<feature type="domain" description="PAC" evidence="10">
    <location>
        <begin position="389"/>
        <end position="441"/>
    </location>
</feature>
<evidence type="ECO:0000256" key="2">
    <source>
        <dbReference type="ARBA" id="ARBA00012438"/>
    </source>
</evidence>
<dbReference type="GO" id="GO:0000155">
    <property type="term" value="F:phosphorelay sensor kinase activity"/>
    <property type="evidence" value="ECO:0007669"/>
    <property type="project" value="InterPro"/>
</dbReference>
<dbReference type="Gene3D" id="3.30.565.10">
    <property type="entry name" value="Histidine kinase-like ATPase, C-terminal domain"/>
    <property type="match status" value="1"/>
</dbReference>
<dbReference type="InterPro" id="IPR005467">
    <property type="entry name" value="His_kinase_dom"/>
</dbReference>
<dbReference type="AlphaFoldDB" id="D1CHP7"/>
<dbReference type="Gene3D" id="3.30.450.40">
    <property type="match status" value="3"/>
</dbReference>
<dbReference type="SUPFAM" id="SSF55781">
    <property type="entry name" value="GAF domain-like"/>
    <property type="match status" value="3"/>
</dbReference>
<comment type="catalytic activity">
    <reaction evidence="1">
        <text>ATP + protein L-histidine = ADP + protein N-phospho-L-histidine.</text>
        <dbReference type="EC" id="2.7.13.3"/>
    </reaction>
</comment>
<dbReference type="InterPro" id="IPR035965">
    <property type="entry name" value="PAS-like_dom_sf"/>
</dbReference>
<dbReference type="EMBL" id="CP001826">
    <property type="protein sequence ID" value="ACZ43268.1"/>
    <property type="molecule type" value="Genomic_DNA"/>
</dbReference>
<accession>D1CHP7</accession>
<organism evidence="11 12">
    <name type="scientific">Thermobaculum terrenum (strain ATCC BAA-798 / CCMEE 7001 / YNP1)</name>
    <dbReference type="NCBI Taxonomy" id="525904"/>
    <lineage>
        <taxon>Bacteria</taxon>
        <taxon>Bacillati</taxon>
        <taxon>Chloroflexota</taxon>
        <taxon>Chloroflexia</taxon>
        <taxon>Candidatus Thermobaculales</taxon>
        <taxon>Candidatus Thermobaculaceae</taxon>
        <taxon>Thermobaculum</taxon>
    </lineage>
</organism>
<dbReference type="InterPro" id="IPR000700">
    <property type="entry name" value="PAS-assoc_C"/>
</dbReference>
<dbReference type="InterPro" id="IPR001610">
    <property type="entry name" value="PAC"/>
</dbReference>
<dbReference type="InterPro" id="IPR013656">
    <property type="entry name" value="PAS_4"/>
</dbReference>
<dbReference type="InterPro" id="IPR036890">
    <property type="entry name" value="HATPase_C_sf"/>
</dbReference>
<evidence type="ECO:0000259" key="9">
    <source>
        <dbReference type="PROSITE" id="PS50112"/>
    </source>
</evidence>
<evidence type="ECO:0000259" key="10">
    <source>
        <dbReference type="PROSITE" id="PS50113"/>
    </source>
</evidence>
<dbReference type="SMART" id="SM00086">
    <property type="entry name" value="PAC"/>
    <property type="match status" value="3"/>
</dbReference>
<dbReference type="InterPro" id="IPR000014">
    <property type="entry name" value="PAS"/>
</dbReference>
<reference evidence="12" key="1">
    <citation type="journal article" date="2010" name="Stand. Genomic Sci.">
        <title>Complete genome sequence of 'Thermobaculum terrenum' type strain (YNP1).</title>
        <authorList>
            <person name="Kiss H."/>
            <person name="Cleland D."/>
            <person name="Lapidus A."/>
            <person name="Lucas S."/>
            <person name="Glavina Del Rio T."/>
            <person name="Nolan M."/>
            <person name="Tice H."/>
            <person name="Han C."/>
            <person name="Goodwin L."/>
            <person name="Pitluck S."/>
            <person name="Liolios K."/>
            <person name="Ivanova N."/>
            <person name="Mavromatis K."/>
            <person name="Ovchinnikova G."/>
            <person name="Pati A."/>
            <person name="Chen A."/>
            <person name="Palaniappan K."/>
            <person name="Land M."/>
            <person name="Hauser L."/>
            <person name="Chang Y."/>
            <person name="Jeffries C."/>
            <person name="Lu M."/>
            <person name="Brettin T."/>
            <person name="Detter J."/>
            <person name="Goker M."/>
            <person name="Tindall B."/>
            <person name="Beck B."/>
            <person name="McDermott T."/>
            <person name="Woyke T."/>
            <person name="Bristow J."/>
            <person name="Eisen J."/>
            <person name="Markowitz V."/>
            <person name="Hugenholtz P."/>
            <person name="Kyrpides N."/>
            <person name="Klenk H."/>
            <person name="Cheng J."/>
        </authorList>
    </citation>
    <scope>NUCLEOTIDE SEQUENCE [LARGE SCALE GENOMIC DNA]</scope>
    <source>
        <strain evidence="12">ATCC BAA-798 / YNP1</strain>
    </source>
</reference>
<dbReference type="Pfam" id="PF01590">
    <property type="entry name" value="GAF"/>
    <property type="match status" value="3"/>
</dbReference>
<evidence type="ECO:0000256" key="6">
    <source>
        <dbReference type="ARBA" id="ARBA00023012"/>
    </source>
</evidence>
<name>D1CHP7_THET1</name>
<keyword evidence="7" id="KW-0175">Coiled coil</keyword>
<dbReference type="Pfam" id="PF02518">
    <property type="entry name" value="HATPase_c"/>
    <property type="match status" value="1"/>
</dbReference>
<proteinExistence type="predicted"/>
<dbReference type="SUPFAM" id="SSF55874">
    <property type="entry name" value="ATPase domain of HSP90 chaperone/DNA topoisomerase II/histidine kinase"/>
    <property type="match status" value="1"/>
</dbReference>
<sequence>MPDSLSDPERLSALSRIRDLGAWPRESLDRLARIAARLLHVPVALVSLVDDREQFFAGQVGLEEPVALERRTPLSHSFCKHVVLTDEPLVIEDARRHPLVMHNPAIRDLKVVAYCGVPIRASNGEVLGSLCAIDHEPRQWTQEDVDTLSDLASAVMAELRLQELLLNAERERSEREALLQAVSDGIYVIDTGGACTFVNQAATAMLRYEEGELLGKYMHGLVHHRRPDGTEYPEEECPVHRTLLTGQPFRNVEEFLWRKDGTGFPAEYSSSPIIIGGKIVGAAVTFRDITQRHALERVRREFLQEIDDERRRLETILESLPVGVLIAEAPTGRIVQGNGQVEAILGHPVLETLQVADYSKWHGYHEDGTPLGAEEWPLARAVLHGETVNGQELLYRRPDGQDIWLSVSAAPVRNSDRQLIGAVATFQDVTARRRSEEERARLLEREQAARAEAERIAQALWRSEERLRLALEAGRMGTWDYEPATDRMSLSSTMEEMHGLPVGGFRGGFEDFLRLVYPADRLRLRDALDSAARHGGSFHSEYRLAAVEDGFRWIEIRGRVFYDPSGTPVRLSGVSVDVTDRRRAEDSLRFLAEAERVLGSSLDYDSTLQSIAQLPVPFLADWCALDLQDADSHSRRVVSARWDPASSQVVVEEWEGGESPVWQAVVGKSQPLLLPEVTQELLDRYLPNAEQQEMVASLGARSVMGVPLATRGRVNGVLWFLITTSERIYTEDDLALALDLAQRAALAVENARLYDDLQEQAGQLQQLAEAALVINAATSLDAILRAVSETARNILGAHLGLAYLAADWELEKALASLSCSERYSQWAGWTPSPTLLRSLVGLLGESRTARLTLAEMQADERCLRLLEGEHGDPPLRGLLLAALTDREGNRMGMVVLADKRQGEFTLRDQAMLLQIAQLASVATDNFQLLRQTQEAVQMRSEFLAMVSHDLKNPLVSVKGMAQLLRRQLERGDCLDVQRLIEGLDKIDSVATRMSAQINELLDTARLQMGEPLELDVRPFDLVSLARQLVEQHARTTSKHNVELRTDLGELVGEWDQLRIERVLSNLLSNAIKYSPEGGDVVVTVRTEEADGRSWAVVDVTDQGLGIPARELPRIFDRFYRASNVEGRIGGTGVGLASVRMIVEQHGGRISVTSQEGQGSTFSVWLPLPGAA</sequence>
<dbReference type="Pfam" id="PF08447">
    <property type="entry name" value="PAS_3"/>
    <property type="match status" value="1"/>
</dbReference>
<dbReference type="Gene3D" id="1.10.287.130">
    <property type="match status" value="1"/>
</dbReference>
<dbReference type="eggNOG" id="COG3290">
    <property type="taxonomic scope" value="Bacteria"/>
</dbReference>
<evidence type="ECO:0000256" key="3">
    <source>
        <dbReference type="ARBA" id="ARBA00022553"/>
    </source>
</evidence>